<proteinExistence type="predicted"/>
<feature type="coiled-coil region" evidence="1">
    <location>
        <begin position="162"/>
        <end position="203"/>
    </location>
</feature>
<reference evidence="3 4" key="1">
    <citation type="journal article" date="2014" name="PLoS Genet.">
        <title>Analysis of the Phlebiopsis gigantea genome, transcriptome and secretome provides insight into its pioneer colonization strategies of wood.</title>
        <authorList>
            <person name="Hori C."/>
            <person name="Ishida T."/>
            <person name="Igarashi K."/>
            <person name="Samejima M."/>
            <person name="Suzuki H."/>
            <person name="Master E."/>
            <person name="Ferreira P."/>
            <person name="Ruiz-Duenas F.J."/>
            <person name="Held B."/>
            <person name="Canessa P."/>
            <person name="Larrondo L.F."/>
            <person name="Schmoll M."/>
            <person name="Druzhinina I.S."/>
            <person name="Kubicek C.P."/>
            <person name="Gaskell J.A."/>
            <person name="Kersten P."/>
            <person name="St John F."/>
            <person name="Glasner J."/>
            <person name="Sabat G."/>
            <person name="Splinter BonDurant S."/>
            <person name="Syed K."/>
            <person name="Yadav J."/>
            <person name="Mgbeahuruike A.C."/>
            <person name="Kovalchuk A."/>
            <person name="Asiegbu F.O."/>
            <person name="Lackner G."/>
            <person name="Hoffmeister D."/>
            <person name="Rencoret J."/>
            <person name="Gutierrez A."/>
            <person name="Sun H."/>
            <person name="Lindquist E."/>
            <person name="Barry K."/>
            <person name="Riley R."/>
            <person name="Grigoriev I.V."/>
            <person name="Henrissat B."/>
            <person name="Kues U."/>
            <person name="Berka R.M."/>
            <person name="Martinez A.T."/>
            <person name="Covert S.F."/>
            <person name="Blanchette R.A."/>
            <person name="Cullen D."/>
        </authorList>
    </citation>
    <scope>NUCLEOTIDE SEQUENCE [LARGE SCALE GENOMIC DNA]</scope>
    <source>
        <strain evidence="3 4">11061_1 CR5-6</strain>
    </source>
</reference>
<feature type="coiled-coil region" evidence="1">
    <location>
        <begin position="588"/>
        <end position="622"/>
    </location>
</feature>
<dbReference type="Proteomes" id="UP000053257">
    <property type="component" value="Unassembled WGS sequence"/>
</dbReference>
<dbReference type="AlphaFoldDB" id="A0A0C3PT98"/>
<feature type="coiled-coil region" evidence="1">
    <location>
        <begin position="741"/>
        <end position="768"/>
    </location>
</feature>
<name>A0A0C3PT98_PHLG1</name>
<accession>A0A0C3PT98</accession>
<feature type="compositionally biased region" description="Basic and acidic residues" evidence="2">
    <location>
        <begin position="45"/>
        <end position="55"/>
    </location>
</feature>
<evidence type="ECO:0000313" key="3">
    <source>
        <dbReference type="EMBL" id="KIP10723.1"/>
    </source>
</evidence>
<sequence length="1018" mass="112429">MAGKIGSEQTARPGATSGDLIRRSRPDNSRTSLLDGTQFSSPLAHYDRDGTEEGYDAHTAHDRTVSMATRHNITKNAQPKGFVKLRTSKSMHQRSENAGSSVEPPSHGYLHQRATTHHPANYDIASHSAAHSRSASVASSPLDHIQPDDDLSSIMMRGATNLRNVKFEIEELRREITFLQAQVNTSKLEKEELARRLKAVKATAKQGLDSTSRSLESVRASMEGLKTQSETSFAFVAQAKAALPDVVELRGTVAEAVKGLELVTRDDGHLIEVLKAKEIIDELKMECSGSSQVIDMLREKLQSVGSELIDAKIRSSELEGLQSADREALRSSSTNLSNASEQVCRLAEELKIQQTELNKALLLAADFESKLNDANIRVQELDRTIVGKNGALEELPVLQGNLDEARLLLAERDAQISELRGLQARLDSAMVASTEYASQARAFEAGMKMKDEAIVGLEMRISERESQLRAIQDVVLALKEEAAAATSRESSLRDDLKLKQEDITAMKIAQVATQESSNDVRKELEQRSESLYELQAKYQVMEERYETQLVTTRCAQQTQAELQERLMEIQTNHARELEATTGKRDQEIALLAEQKASLLVKIEDLEASARMQREELIAIKADYDERVAKEEDSHRIQLELAEKRVNEVHVALEDARAIVKNHEDQVASAKQEMQTQREELREALRPSPVHKEAVDALTAQITALRLENTELNEEEKMFINTLVQTSQSIHEQELVSKGNELRRRDNLVKELQAKIQSLESTLNKHIKAQSKAVVLHATENRSLIDPDAWAKSSNKGTSHPRVADEDMPSTNVDNTATAKPTPAPVRPSSRVALAPVPQLDPNTTTKARPTRTPARLPRYPPTGAPTAQGTLMAAKKTVSPVQSSSPLVYPQPKTPAVRGPGAQNAKKPGANAHNGPRAMFSRLATDCSDEIVDFEERSHKPSPIGTPPAANANEDAKDRARLGKRSKPASSPEGGQSNAKRPRRLRSHMRSRVAPQQDEPAPKIVEVQSKNKTKGRRV</sequence>
<feature type="compositionally biased region" description="Low complexity" evidence="2">
    <location>
        <begin position="841"/>
        <end position="857"/>
    </location>
</feature>
<dbReference type="EMBL" id="KN840452">
    <property type="protein sequence ID" value="KIP10723.1"/>
    <property type="molecule type" value="Genomic_DNA"/>
</dbReference>
<organism evidence="3 4">
    <name type="scientific">Phlebiopsis gigantea (strain 11061_1 CR5-6)</name>
    <name type="common">White-rot fungus</name>
    <name type="synonym">Peniophora gigantea</name>
    <dbReference type="NCBI Taxonomy" id="745531"/>
    <lineage>
        <taxon>Eukaryota</taxon>
        <taxon>Fungi</taxon>
        <taxon>Dikarya</taxon>
        <taxon>Basidiomycota</taxon>
        <taxon>Agaricomycotina</taxon>
        <taxon>Agaricomycetes</taxon>
        <taxon>Polyporales</taxon>
        <taxon>Phanerochaetaceae</taxon>
        <taxon>Phlebiopsis</taxon>
    </lineage>
</organism>
<evidence type="ECO:0000256" key="2">
    <source>
        <dbReference type="SAM" id="MobiDB-lite"/>
    </source>
</evidence>
<feature type="coiled-coil region" evidence="1">
    <location>
        <begin position="652"/>
        <end position="714"/>
    </location>
</feature>
<dbReference type="HOGENOM" id="CLU_323144_0_0_1"/>
<feature type="region of interest" description="Disordered" evidence="2">
    <location>
        <begin position="126"/>
        <end position="150"/>
    </location>
</feature>
<dbReference type="OrthoDB" id="3246510at2759"/>
<keyword evidence="1" id="KW-0175">Coiled coil</keyword>
<feature type="compositionally biased region" description="Basic residues" evidence="2">
    <location>
        <begin position="980"/>
        <end position="991"/>
    </location>
</feature>
<feature type="compositionally biased region" description="Low complexity" evidence="2">
    <location>
        <begin position="126"/>
        <end position="140"/>
    </location>
</feature>
<dbReference type="STRING" id="745531.A0A0C3PT98"/>
<evidence type="ECO:0000313" key="4">
    <source>
        <dbReference type="Proteomes" id="UP000053257"/>
    </source>
</evidence>
<protein>
    <submittedName>
        <fullName evidence="3">Uncharacterized protein</fullName>
    </submittedName>
</protein>
<feature type="region of interest" description="Disordered" evidence="2">
    <location>
        <begin position="1"/>
        <end position="55"/>
    </location>
</feature>
<gene>
    <name evidence="3" type="ORF">PHLGIDRAFT_115276</name>
</gene>
<feature type="region of interest" description="Disordered" evidence="2">
    <location>
        <begin position="786"/>
        <end position="1018"/>
    </location>
</feature>
<feature type="compositionally biased region" description="Polar residues" evidence="2">
    <location>
        <begin position="29"/>
        <end position="41"/>
    </location>
</feature>
<feature type="compositionally biased region" description="Polar residues" evidence="2">
    <location>
        <begin position="808"/>
        <end position="818"/>
    </location>
</feature>
<keyword evidence="4" id="KW-1185">Reference proteome</keyword>
<feature type="region of interest" description="Disordered" evidence="2">
    <location>
        <begin position="87"/>
        <end position="112"/>
    </location>
</feature>
<evidence type="ECO:0000256" key="1">
    <source>
        <dbReference type="SAM" id="Coils"/>
    </source>
</evidence>